<feature type="repeat" description="WD" evidence="6">
    <location>
        <begin position="1063"/>
        <end position="1104"/>
    </location>
</feature>
<feature type="compositionally biased region" description="Basic residues" evidence="7">
    <location>
        <begin position="590"/>
        <end position="601"/>
    </location>
</feature>
<reference evidence="9" key="2">
    <citation type="submission" date="2023-05" db="EMBL/GenBank/DDBJ databases">
        <authorList>
            <person name="Fouks B."/>
        </authorList>
    </citation>
    <scope>NUCLEOTIDE SEQUENCE</scope>
    <source>
        <strain evidence="9">Stay&amp;Tobe</strain>
        <tissue evidence="9">Testes</tissue>
    </source>
</reference>
<comment type="similarity">
    <text evidence="2">Belongs to the WD repeat DDB2/WDR76 family.</text>
</comment>
<proteinExistence type="inferred from homology"/>
<comment type="caution">
    <text evidence="9">The sequence shown here is derived from an EMBL/GenBank/DDBJ whole genome shotgun (WGS) entry which is preliminary data.</text>
</comment>
<dbReference type="InterPro" id="IPR019147">
    <property type="entry name" value="SWAP_N_domain"/>
</dbReference>
<feature type="region of interest" description="Disordered" evidence="7">
    <location>
        <begin position="755"/>
        <end position="800"/>
    </location>
</feature>
<dbReference type="Proteomes" id="UP001233999">
    <property type="component" value="Unassembled WGS sequence"/>
</dbReference>
<evidence type="ECO:0000256" key="4">
    <source>
        <dbReference type="ARBA" id="ARBA00022574"/>
    </source>
</evidence>
<feature type="compositionally biased region" description="Low complexity" evidence="7">
    <location>
        <begin position="482"/>
        <end position="495"/>
    </location>
</feature>
<dbReference type="InterPro" id="IPR050853">
    <property type="entry name" value="WD_repeat_DNA-damage-binding"/>
</dbReference>
<dbReference type="InterPro" id="IPR001680">
    <property type="entry name" value="WD40_rpt"/>
</dbReference>
<feature type="compositionally biased region" description="Basic residues" evidence="7">
    <location>
        <begin position="665"/>
        <end position="679"/>
    </location>
</feature>
<dbReference type="SMART" id="SM01141">
    <property type="entry name" value="DRY_EERY"/>
    <property type="match status" value="1"/>
</dbReference>
<evidence type="ECO:0000256" key="6">
    <source>
        <dbReference type="PROSITE-ProRule" id="PRU00221"/>
    </source>
</evidence>
<feature type="compositionally biased region" description="Basic residues" evidence="7">
    <location>
        <begin position="272"/>
        <end position="282"/>
    </location>
</feature>
<name>A0AAD8EDV4_DIPPU</name>
<dbReference type="EMBL" id="JASPKZ010007183">
    <property type="protein sequence ID" value="KAJ9586229.1"/>
    <property type="molecule type" value="Genomic_DNA"/>
</dbReference>
<feature type="region of interest" description="Disordered" evidence="7">
    <location>
        <begin position="261"/>
        <end position="723"/>
    </location>
</feature>
<feature type="compositionally biased region" description="Polar residues" evidence="7">
    <location>
        <begin position="323"/>
        <end position="333"/>
    </location>
</feature>
<feature type="compositionally biased region" description="Basic residues" evidence="7">
    <location>
        <begin position="310"/>
        <end position="320"/>
    </location>
</feature>
<evidence type="ECO:0000256" key="2">
    <source>
        <dbReference type="ARBA" id="ARBA00005434"/>
    </source>
</evidence>
<dbReference type="SUPFAM" id="SSF50978">
    <property type="entry name" value="WD40 repeat-like"/>
    <property type="match status" value="1"/>
</dbReference>
<dbReference type="InterPro" id="IPR015943">
    <property type="entry name" value="WD40/YVTN_repeat-like_dom_sf"/>
</dbReference>
<feature type="domain" description="Suppressor of white apricot N-terminal" evidence="8">
    <location>
        <begin position="39"/>
        <end position="173"/>
    </location>
</feature>
<evidence type="ECO:0000256" key="1">
    <source>
        <dbReference type="ARBA" id="ARBA00002530"/>
    </source>
</evidence>
<gene>
    <name evidence="9" type="ORF">L9F63_020138</name>
</gene>
<dbReference type="SMART" id="SM00320">
    <property type="entry name" value="WD40"/>
    <property type="match status" value="5"/>
</dbReference>
<feature type="compositionally biased region" description="Polar residues" evidence="7">
    <location>
        <begin position="699"/>
        <end position="711"/>
    </location>
</feature>
<sequence length="1193" mass="136069">MWHEARKQERKIRGIMVDYKKRAERRRDFYEKIKADPTQFLQLHGRPVKIHLDPAVAMAGDSPANMMPWQGRQDVLIDRFDVRAHLDYIPENPVQPETVPNEELSREDRLANYERYRIIVQNDFLGIGEEKFLHQLYIEEQFGPVTRTNEVDKKKRDKGVTGAAIPYSYDDSVSGQGGAGENDDNAEGEDEKEEEEEDDDDDDDSDIDFDFERYRRQPDIGPQQAHEMNMCGAAYGMSGNDFFTFLTRDIEEKESLRLAREQEEEKAMYSGRKSRRERRAFREKRLQGRKISPPSYAARTSPTYDPYRKSASKSRSRSRSHSPINSGQITYITSFGGEEESADEGARVGTSTSKLPSSSSHSANVVVAPQSKASRSGSPGSKNSSRSRSGRNSSPHRGHGSRKSSSRWSPDTSHRDHVSSRAKARSRSPHHSRNRSSSRTRSRHRRSNSSNSSIRSHSPGVKAKPRSRSKTPHNQPPPPPVRRYYGSRRGASSSSELDDSDSESTKQSSSPVPRNSKPLPHKTLSSGFGNSGAGTKSQPKLTPQERLKKKMQALLNRQYKADKRAERIRHEKQEQERQDREDELREMAIKLRRRERERRHRMQDDDEEYEEEERGSSPSSHSSHSPSSSPPPGSTSSRSGHRRNRCRDRRSRRGRSSDRQDQHNRSRSRSPHQRPRHRPLITSCAEMDDSSEFSDSSDGQIVSENKYSGYSKSRIDDLKKSELSEYELIRQKNIEERKRLFRELDIQKTVQNIKTIGNAEKKQKSATKRSRKSSPPPLRTKSLRLQNKSPSGDLLPEKKQPENNALVFFQSCISEKSNCPLGMAEAMRNKDDVDDVKTFMESFEPDLKKEERSSPKSKLSGDLQNLAKKFSKLTLTADHVVKVLPFRIYSLAVHPSETTTLLAVGDKWGHLGLWNMQAKGKESITVFEPHVGPVNCTSFCVNNPTKIYTTSHDGTVRCCDMNKLVFDEVYSSDQDMRNSHTTWHCQTDEASFLVAHGTGDVALVDTRTPNKVEGWYSCHERSVRTVQLHPLENQYFITSSALCEVKIWDRRYINKKSAQPVCSLSHPKGLTSAFFSPSAKYVLTTCNDDRLRVYDVREMKTTIPRIVANIKHNNHTGRWLTTFKATWHPQRDDLFVVGSMERPRRIALYSSEGKIVHNLKDENLASVCSICVFHPTQDIVFGGNSSGRVHVFM</sequence>
<feature type="region of interest" description="Disordered" evidence="7">
    <location>
        <begin position="149"/>
        <end position="208"/>
    </location>
</feature>
<organism evidence="9 10">
    <name type="scientific">Diploptera punctata</name>
    <name type="common">Pacific beetle cockroach</name>
    <dbReference type="NCBI Taxonomy" id="6984"/>
    <lineage>
        <taxon>Eukaryota</taxon>
        <taxon>Metazoa</taxon>
        <taxon>Ecdysozoa</taxon>
        <taxon>Arthropoda</taxon>
        <taxon>Hexapoda</taxon>
        <taxon>Insecta</taxon>
        <taxon>Pterygota</taxon>
        <taxon>Neoptera</taxon>
        <taxon>Polyneoptera</taxon>
        <taxon>Dictyoptera</taxon>
        <taxon>Blattodea</taxon>
        <taxon>Blaberoidea</taxon>
        <taxon>Blaberidae</taxon>
        <taxon>Diplopterinae</taxon>
        <taxon>Diploptera</taxon>
    </lineage>
</organism>
<dbReference type="PANTHER" id="PTHR14773">
    <property type="entry name" value="WD REPEAT-CONTAINING PROTEIN 76"/>
    <property type="match status" value="1"/>
</dbReference>
<feature type="compositionally biased region" description="Basic residues" evidence="7">
    <location>
        <begin position="639"/>
        <end position="654"/>
    </location>
</feature>
<dbReference type="InterPro" id="IPR036322">
    <property type="entry name" value="WD40_repeat_dom_sf"/>
</dbReference>
<protein>
    <recommendedName>
        <fullName evidence="3">WD repeat-containing protein 76</fullName>
    </recommendedName>
</protein>
<evidence type="ECO:0000256" key="3">
    <source>
        <dbReference type="ARBA" id="ARBA00021234"/>
    </source>
</evidence>
<feature type="compositionally biased region" description="Acidic residues" evidence="7">
    <location>
        <begin position="604"/>
        <end position="613"/>
    </location>
</feature>
<dbReference type="PROSITE" id="PS50082">
    <property type="entry name" value="WD_REPEATS_2"/>
    <property type="match status" value="1"/>
</dbReference>
<feature type="compositionally biased region" description="Acidic residues" evidence="7">
    <location>
        <begin position="181"/>
        <end position="208"/>
    </location>
</feature>
<dbReference type="Pfam" id="PF00400">
    <property type="entry name" value="WD40"/>
    <property type="match status" value="2"/>
</dbReference>
<feature type="compositionally biased region" description="Basic and acidic residues" evidence="7">
    <location>
        <begin position="713"/>
        <end position="723"/>
    </location>
</feature>
<feature type="compositionally biased region" description="Low complexity" evidence="7">
    <location>
        <begin position="448"/>
        <end position="458"/>
    </location>
</feature>
<feature type="compositionally biased region" description="Basic residues" evidence="7">
    <location>
        <begin position="394"/>
        <end position="405"/>
    </location>
</feature>
<comment type="function">
    <text evidence="1">Specifically binds 5-hydroxymethylcytosine (5hmC), suggesting that it acts as a specific reader of 5hmC.</text>
</comment>
<feature type="compositionally biased region" description="Low complexity" evidence="7">
    <location>
        <begin position="351"/>
        <end position="362"/>
    </location>
</feature>
<reference evidence="9" key="1">
    <citation type="journal article" date="2023" name="IScience">
        <title>Live-bearing cockroach genome reveals convergent evolutionary mechanisms linked to viviparity in insects and beyond.</title>
        <authorList>
            <person name="Fouks B."/>
            <person name="Harrison M.C."/>
            <person name="Mikhailova A.A."/>
            <person name="Marchal E."/>
            <person name="English S."/>
            <person name="Carruthers M."/>
            <person name="Jennings E.C."/>
            <person name="Chiamaka E.L."/>
            <person name="Frigard R.A."/>
            <person name="Pippel M."/>
            <person name="Attardo G.M."/>
            <person name="Benoit J.B."/>
            <person name="Bornberg-Bauer E."/>
            <person name="Tobe S.S."/>
        </authorList>
    </citation>
    <scope>NUCLEOTIDE SEQUENCE</scope>
    <source>
        <strain evidence="9">Stay&amp;Tobe</strain>
    </source>
</reference>
<feature type="compositionally biased region" description="Low complexity" evidence="7">
    <location>
        <begin position="616"/>
        <end position="627"/>
    </location>
</feature>
<accession>A0AAD8EDV4</accession>
<keyword evidence="5" id="KW-0677">Repeat</keyword>
<evidence type="ECO:0000313" key="10">
    <source>
        <dbReference type="Proteomes" id="UP001233999"/>
    </source>
</evidence>
<dbReference type="GO" id="GO:2000001">
    <property type="term" value="P:regulation of DNA damage checkpoint"/>
    <property type="evidence" value="ECO:0007669"/>
    <property type="project" value="TreeGrafter"/>
</dbReference>
<dbReference type="AlphaFoldDB" id="A0AAD8EDV4"/>
<keyword evidence="10" id="KW-1185">Reference proteome</keyword>
<evidence type="ECO:0000256" key="5">
    <source>
        <dbReference type="ARBA" id="ARBA00022737"/>
    </source>
</evidence>
<dbReference type="FunFam" id="2.130.10.10:FF:000180">
    <property type="entry name" value="WD repeat-containing protein 76"/>
    <property type="match status" value="1"/>
</dbReference>
<dbReference type="GO" id="GO:0003677">
    <property type="term" value="F:DNA binding"/>
    <property type="evidence" value="ECO:0007669"/>
    <property type="project" value="TreeGrafter"/>
</dbReference>
<evidence type="ECO:0000256" key="7">
    <source>
        <dbReference type="SAM" id="MobiDB-lite"/>
    </source>
</evidence>
<dbReference type="GO" id="GO:0005634">
    <property type="term" value="C:nucleus"/>
    <property type="evidence" value="ECO:0007669"/>
    <property type="project" value="TreeGrafter"/>
</dbReference>
<feature type="compositionally biased region" description="Polar residues" evidence="7">
    <location>
        <begin position="523"/>
        <end position="541"/>
    </location>
</feature>
<dbReference type="PANTHER" id="PTHR14773:SF0">
    <property type="entry name" value="WD REPEAT-CONTAINING PROTEIN 76"/>
    <property type="match status" value="1"/>
</dbReference>
<feature type="compositionally biased region" description="Basic and acidic residues" evidence="7">
    <location>
        <begin position="559"/>
        <end position="589"/>
    </location>
</feature>
<feature type="compositionally biased region" description="Basic residues" evidence="7">
    <location>
        <begin position="420"/>
        <end position="447"/>
    </location>
</feature>
<keyword evidence="4 6" id="KW-0853">WD repeat</keyword>
<evidence type="ECO:0000313" key="9">
    <source>
        <dbReference type="EMBL" id="KAJ9586229.1"/>
    </source>
</evidence>
<feature type="compositionally biased region" description="Low complexity" evidence="7">
    <location>
        <begin position="374"/>
        <end position="393"/>
    </location>
</feature>
<evidence type="ECO:0000259" key="8">
    <source>
        <dbReference type="SMART" id="SM01141"/>
    </source>
</evidence>
<dbReference type="Pfam" id="PF09750">
    <property type="entry name" value="DRY_EERY"/>
    <property type="match status" value="1"/>
</dbReference>
<dbReference type="Gene3D" id="2.130.10.10">
    <property type="entry name" value="YVTN repeat-like/Quinoprotein amine dehydrogenase"/>
    <property type="match status" value="1"/>
</dbReference>
<feature type="compositionally biased region" description="Basic and acidic residues" evidence="7">
    <location>
        <begin position="655"/>
        <end position="664"/>
    </location>
</feature>